<dbReference type="InterPro" id="IPR001173">
    <property type="entry name" value="Glyco_trans_2-like"/>
</dbReference>
<sequence length="363" mass="39240">MSDFDDVCVLLPAYEEAETVGTVVSSFREEGLANVLVVDGGSTDDTREIAREAGARVVEQSGEGKGQAIREGVREHVDAPYVLMADADATYDAGDAEAMLTPLLEGEAEHVIGDRFADMRPGAMTRLNRVGNRLINGAFRAIHGEDYGDILSGYRAFTRESFRRLTLTADGFGVETEMAVECVKQRVTVTVVPVTYRPRPDGSSTNLHPVRDGGVIFLELYRKAKTNNPLFYFGSVGTISTVAGAVMAAFVLYRWIVFDVGHEIVAVAATGAIILGMQLLVFGVLADMILSLHREQLDRQDRVVAERLGSSVRDDAGGHRDEVNGSPRSGNDDRSDGTGDRAEETRDRTEEANDGFTTGSAGN</sequence>
<dbReference type="Proteomes" id="UP001596145">
    <property type="component" value="Unassembled WGS sequence"/>
</dbReference>
<dbReference type="NCBIfam" id="TIGR04182">
    <property type="entry name" value="glyco_TIGR04182"/>
    <property type="match status" value="1"/>
</dbReference>
<gene>
    <name evidence="4" type="primary">aglJ</name>
    <name evidence="4" type="ORF">ACFPJA_10490</name>
</gene>
<feature type="compositionally biased region" description="Basic and acidic residues" evidence="1">
    <location>
        <begin position="330"/>
        <end position="351"/>
    </location>
</feature>
<feature type="region of interest" description="Disordered" evidence="1">
    <location>
        <begin position="308"/>
        <end position="363"/>
    </location>
</feature>
<dbReference type="EMBL" id="JBHSKV010000014">
    <property type="protein sequence ID" value="MFC5135141.1"/>
    <property type="molecule type" value="Genomic_DNA"/>
</dbReference>
<dbReference type="InterPro" id="IPR029044">
    <property type="entry name" value="Nucleotide-diphossugar_trans"/>
</dbReference>
<dbReference type="InterPro" id="IPR050256">
    <property type="entry name" value="Glycosyltransferase_2"/>
</dbReference>
<dbReference type="RefSeq" id="WP_122105960.1">
    <property type="nucleotide sequence ID" value="NZ_JBHSKV010000014.1"/>
</dbReference>
<evidence type="ECO:0000256" key="2">
    <source>
        <dbReference type="SAM" id="Phobius"/>
    </source>
</evidence>
<dbReference type="EC" id="2.4.1.-" evidence="4"/>
<dbReference type="InterPro" id="IPR026456">
    <property type="entry name" value="GCTrfase_AglJ"/>
</dbReference>
<name>A0ABD5QST7_9EURY</name>
<evidence type="ECO:0000259" key="3">
    <source>
        <dbReference type="Pfam" id="PF00535"/>
    </source>
</evidence>
<dbReference type="PANTHER" id="PTHR48090:SF7">
    <property type="entry name" value="RFBJ PROTEIN"/>
    <property type="match status" value="1"/>
</dbReference>
<protein>
    <submittedName>
        <fullName evidence="4">S-layer glycoprotein N-glycosyltransferase AglJ</fullName>
        <ecNumber evidence="4">2.4.1.-</ecNumber>
    </submittedName>
</protein>
<comment type="caution">
    <text evidence="4">The sequence shown here is derived from an EMBL/GenBank/DDBJ whole genome shotgun (WGS) entry which is preliminary data.</text>
</comment>
<feature type="domain" description="Glycosyltransferase 2-like" evidence="3">
    <location>
        <begin position="8"/>
        <end position="164"/>
    </location>
</feature>
<keyword evidence="4" id="KW-0328">Glycosyltransferase</keyword>
<dbReference type="Pfam" id="PF00535">
    <property type="entry name" value="Glycos_transf_2"/>
    <property type="match status" value="1"/>
</dbReference>
<dbReference type="Gene3D" id="3.90.550.10">
    <property type="entry name" value="Spore Coat Polysaccharide Biosynthesis Protein SpsA, Chain A"/>
    <property type="match status" value="1"/>
</dbReference>
<keyword evidence="2" id="KW-0812">Transmembrane</keyword>
<keyword evidence="4" id="KW-0808">Transferase</keyword>
<evidence type="ECO:0000256" key="1">
    <source>
        <dbReference type="SAM" id="MobiDB-lite"/>
    </source>
</evidence>
<dbReference type="AlphaFoldDB" id="A0ABD5QST7"/>
<keyword evidence="2" id="KW-1133">Transmembrane helix</keyword>
<organism evidence="4 5">
    <name type="scientific">Halorubrum glutamatedens</name>
    <dbReference type="NCBI Taxonomy" id="2707018"/>
    <lineage>
        <taxon>Archaea</taxon>
        <taxon>Methanobacteriati</taxon>
        <taxon>Methanobacteriota</taxon>
        <taxon>Stenosarchaea group</taxon>
        <taxon>Halobacteria</taxon>
        <taxon>Halobacteriales</taxon>
        <taxon>Haloferacaceae</taxon>
        <taxon>Halorubrum</taxon>
    </lineage>
</organism>
<feature type="compositionally biased region" description="Basic and acidic residues" evidence="1">
    <location>
        <begin position="312"/>
        <end position="323"/>
    </location>
</feature>
<feature type="transmembrane region" description="Helical" evidence="2">
    <location>
        <begin position="264"/>
        <end position="290"/>
    </location>
</feature>
<proteinExistence type="predicted"/>
<reference evidence="4 5" key="1">
    <citation type="journal article" date="2019" name="Int. J. Syst. Evol. Microbiol.">
        <title>The Global Catalogue of Microorganisms (GCM) 10K type strain sequencing project: providing services to taxonomists for standard genome sequencing and annotation.</title>
        <authorList>
            <consortium name="The Broad Institute Genomics Platform"/>
            <consortium name="The Broad Institute Genome Sequencing Center for Infectious Disease"/>
            <person name="Wu L."/>
            <person name="Ma J."/>
        </authorList>
    </citation>
    <scope>NUCLEOTIDE SEQUENCE [LARGE SCALE GENOMIC DNA]</scope>
    <source>
        <strain evidence="4 5">CGMCC 1.16026</strain>
    </source>
</reference>
<dbReference type="CDD" id="cd04179">
    <property type="entry name" value="DPM_DPG-synthase_like"/>
    <property type="match status" value="1"/>
</dbReference>
<dbReference type="PANTHER" id="PTHR48090">
    <property type="entry name" value="UNDECAPRENYL-PHOSPHATE 4-DEOXY-4-FORMAMIDO-L-ARABINOSE TRANSFERASE-RELATED"/>
    <property type="match status" value="1"/>
</dbReference>
<dbReference type="SUPFAM" id="SSF53448">
    <property type="entry name" value="Nucleotide-diphospho-sugar transferases"/>
    <property type="match status" value="1"/>
</dbReference>
<evidence type="ECO:0000313" key="5">
    <source>
        <dbReference type="Proteomes" id="UP001596145"/>
    </source>
</evidence>
<evidence type="ECO:0000313" key="4">
    <source>
        <dbReference type="EMBL" id="MFC5135141.1"/>
    </source>
</evidence>
<feature type="transmembrane region" description="Helical" evidence="2">
    <location>
        <begin position="230"/>
        <end position="252"/>
    </location>
</feature>
<accession>A0ABD5QST7</accession>
<dbReference type="GO" id="GO:0016757">
    <property type="term" value="F:glycosyltransferase activity"/>
    <property type="evidence" value="ECO:0007669"/>
    <property type="project" value="UniProtKB-KW"/>
</dbReference>
<keyword evidence="5" id="KW-1185">Reference proteome</keyword>
<keyword evidence="2" id="KW-0472">Membrane</keyword>